<sequence>MMRFSIDLIEFGKVFIIIQNSGAFDQDVLAGLSLESEPLCVRRLSTQSNSRAPIKEKVFAWAHHLMQNLFHNHHPSPITSHFKLFDSSGRGSLLYKGIPASEAALLFKPTSSADCQPVQVTSEDSSLPTQHVYSRRRLHYVSQAKTTPEDQQSSPVASPPVASSDSGSLSQVRRSSQVSYPVEGFLSYLMNRFPQNIELTSWFHCSRADSSMFVRRRHGRCLILLLYVDDNILTGNDSSLLFDFIKELGNQFVSFIRCITFSTWRYLAPPLDFA</sequence>
<name>A0A978U9T2_ZIZJJ</name>
<accession>A0A978U9T2</accession>
<evidence type="ECO:0008006" key="4">
    <source>
        <dbReference type="Google" id="ProtNLM"/>
    </source>
</evidence>
<feature type="region of interest" description="Disordered" evidence="1">
    <location>
        <begin position="143"/>
        <end position="172"/>
    </location>
</feature>
<evidence type="ECO:0000313" key="2">
    <source>
        <dbReference type="EMBL" id="KAH7511380.1"/>
    </source>
</evidence>
<dbReference type="Proteomes" id="UP000813462">
    <property type="component" value="Unassembled WGS sequence"/>
</dbReference>
<comment type="caution">
    <text evidence="2">The sequence shown here is derived from an EMBL/GenBank/DDBJ whole genome shotgun (WGS) entry which is preliminary data.</text>
</comment>
<organism evidence="2 3">
    <name type="scientific">Ziziphus jujuba var. spinosa</name>
    <dbReference type="NCBI Taxonomy" id="714518"/>
    <lineage>
        <taxon>Eukaryota</taxon>
        <taxon>Viridiplantae</taxon>
        <taxon>Streptophyta</taxon>
        <taxon>Embryophyta</taxon>
        <taxon>Tracheophyta</taxon>
        <taxon>Spermatophyta</taxon>
        <taxon>Magnoliopsida</taxon>
        <taxon>eudicotyledons</taxon>
        <taxon>Gunneridae</taxon>
        <taxon>Pentapetalae</taxon>
        <taxon>rosids</taxon>
        <taxon>fabids</taxon>
        <taxon>Rosales</taxon>
        <taxon>Rhamnaceae</taxon>
        <taxon>Paliureae</taxon>
        <taxon>Ziziphus</taxon>
    </lineage>
</organism>
<evidence type="ECO:0000313" key="3">
    <source>
        <dbReference type="Proteomes" id="UP000813462"/>
    </source>
</evidence>
<gene>
    <name evidence="2" type="ORF">FEM48_ZijujUnG0020800</name>
</gene>
<dbReference type="AlphaFoldDB" id="A0A978U9T2"/>
<feature type="compositionally biased region" description="Low complexity" evidence="1">
    <location>
        <begin position="150"/>
        <end position="172"/>
    </location>
</feature>
<reference evidence="2" key="1">
    <citation type="journal article" date="2021" name="Front. Plant Sci.">
        <title>Chromosome-Scale Genome Assembly for Chinese Sour Jujube and Insights Into Its Genome Evolution and Domestication Signature.</title>
        <authorList>
            <person name="Shen L.-Y."/>
            <person name="Luo H."/>
            <person name="Wang X.-L."/>
            <person name="Wang X.-M."/>
            <person name="Qiu X.-J."/>
            <person name="Liu H."/>
            <person name="Zhou S.-S."/>
            <person name="Jia K.-H."/>
            <person name="Nie S."/>
            <person name="Bao Y.-T."/>
            <person name="Zhang R.-G."/>
            <person name="Yun Q.-Z."/>
            <person name="Chai Y.-H."/>
            <person name="Lu J.-Y."/>
            <person name="Li Y."/>
            <person name="Zhao S.-W."/>
            <person name="Mao J.-F."/>
            <person name="Jia S.-G."/>
            <person name="Mao Y.-M."/>
        </authorList>
    </citation>
    <scope>NUCLEOTIDE SEQUENCE</scope>
    <source>
        <strain evidence="2">AT0</strain>
        <tissue evidence="2">Leaf</tissue>
    </source>
</reference>
<dbReference type="EMBL" id="JAEACU010000137">
    <property type="protein sequence ID" value="KAH7511380.1"/>
    <property type="molecule type" value="Genomic_DNA"/>
</dbReference>
<evidence type="ECO:0000256" key="1">
    <source>
        <dbReference type="SAM" id="MobiDB-lite"/>
    </source>
</evidence>
<proteinExistence type="predicted"/>
<protein>
    <recommendedName>
        <fullName evidence="4">Reverse transcriptase Ty1/copia-type domain-containing protein</fullName>
    </recommendedName>
</protein>